<evidence type="ECO:0000313" key="10">
    <source>
        <dbReference type="EMBL" id="RUO62668.1"/>
    </source>
</evidence>
<protein>
    <recommendedName>
        <fullName evidence="7">tRNA/tmRNA (uracil-C(5))-methyltransferase</fullName>
        <ecNumber evidence="7">2.1.1.35</ecNumber>
    </recommendedName>
    <alternativeName>
        <fullName evidence="7">tRNA (uracil(54)-C(5))-methyltransferase</fullName>
    </alternativeName>
    <alternativeName>
        <fullName evidence="7">tRNA(m5U54)-methyltransferase</fullName>
        <shortName evidence="7">RUMT</shortName>
    </alternativeName>
    <alternativeName>
        <fullName evidence="7">tmRNA (uracil(341)-C(5))-methyltransferase</fullName>
    </alternativeName>
</protein>
<dbReference type="PANTHER" id="PTHR47790:SF2">
    <property type="entry name" value="TRNA_TMRNA (URACIL-C(5))-METHYLTRANSFERASE"/>
    <property type="match status" value="1"/>
</dbReference>
<dbReference type="EMBL" id="PIQA01000011">
    <property type="protein sequence ID" value="RUO62668.1"/>
    <property type="molecule type" value="Genomic_DNA"/>
</dbReference>
<feature type="active site" description="Proton acceptor" evidence="7">
    <location>
        <position position="357"/>
    </location>
</feature>
<proteinExistence type="inferred from homology"/>
<dbReference type="GO" id="GO:0030488">
    <property type="term" value="P:tRNA methylation"/>
    <property type="evidence" value="ECO:0007669"/>
    <property type="project" value="UniProtKB-UniRule"/>
</dbReference>
<dbReference type="PROSITE" id="PS01231">
    <property type="entry name" value="TRMA_2"/>
    <property type="match status" value="1"/>
</dbReference>
<comment type="function">
    <text evidence="7">Dual-specificity methyltransferase that catalyzes the formation of 5-methyluridine at position 54 (m5U54) in all tRNAs, and that of position 341 (m5U341) in tmRNA (transfer-mRNA).</text>
</comment>
<sequence>MTYKKIDTANYPEQFRSKEESLIKKLSKFGVQQLNTFESPQKHYRMRAEFRVWHEGDDLYYIMFNPETREKIRMDEFLPGSELINRLMKQLIEKLKPNPVLRNKLFQVDFLTTTTNQAVISLLYHRALDDEWEKEATTLREEFKELADINIIGRARKQKRVLFDDSVVEHIHVGNKTYQSIQTENSFTQPNAKINEAMIGWVKQHIGQNTHDLLELYCGNGNFTLPLAENFQRVLATEISKSSVTSARRSAELNNIENVTIVRMSAEEFTEALNGERSSRRADEADIKSFDCKTVLVDPPRAGLDAETLKMVSAYSRIIYISCNPDTLAENLDYLTETHEITAAAMFDQFPYTDHVETGVVLEAKAD</sequence>
<keyword evidence="4 7" id="KW-0819">tRNA processing</keyword>
<evidence type="ECO:0000256" key="9">
    <source>
        <dbReference type="PROSITE-ProRule" id="PRU10015"/>
    </source>
</evidence>
<organism evidence="10 11">
    <name type="scientific">Idiomarina piscisalsi</name>
    <dbReference type="NCBI Taxonomy" id="1096243"/>
    <lineage>
        <taxon>Bacteria</taxon>
        <taxon>Pseudomonadati</taxon>
        <taxon>Pseudomonadota</taxon>
        <taxon>Gammaproteobacteria</taxon>
        <taxon>Alteromonadales</taxon>
        <taxon>Idiomarinaceae</taxon>
        <taxon>Idiomarina</taxon>
    </lineage>
</organism>
<comment type="similarity">
    <text evidence="7">Belongs to the class I-like SAM-binding methyltransferase superfamily. RNA M5U methyltransferase family. TrmA subfamily.</text>
</comment>
<dbReference type="Proteomes" id="UP000288361">
    <property type="component" value="Unassembled WGS sequence"/>
</dbReference>
<evidence type="ECO:0000256" key="7">
    <source>
        <dbReference type="HAMAP-Rule" id="MF_01011"/>
    </source>
</evidence>
<dbReference type="EC" id="2.1.1.35" evidence="7"/>
<dbReference type="HAMAP" id="MF_01011">
    <property type="entry name" value="RNA_methyltr_TrmA"/>
    <property type="match status" value="1"/>
</dbReference>
<dbReference type="CDD" id="cd02440">
    <property type="entry name" value="AdoMet_MTases"/>
    <property type="match status" value="1"/>
</dbReference>
<keyword evidence="1 7" id="KW-0489">Methyltransferase</keyword>
<evidence type="ECO:0000313" key="11">
    <source>
        <dbReference type="Proteomes" id="UP000288361"/>
    </source>
</evidence>
<dbReference type="Gene3D" id="2.40.50.1070">
    <property type="match status" value="1"/>
</dbReference>
<reference evidence="10 11" key="1">
    <citation type="journal article" date="2011" name="Front. Microbiol.">
        <title>Genomic signatures of strain selection and enhancement in Bacillus atrophaeus var. globigii, a historical biowarfare simulant.</title>
        <authorList>
            <person name="Gibbons H.S."/>
            <person name="Broomall S.M."/>
            <person name="McNew L.A."/>
            <person name="Daligault H."/>
            <person name="Chapman C."/>
            <person name="Bruce D."/>
            <person name="Karavis M."/>
            <person name="Krepps M."/>
            <person name="McGregor P.A."/>
            <person name="Hong C."/>
            <person name="Park K.H."/>
            <person name="Akmal A."/>
            <person name="Feldman A."/>
            <person name="Lin J.S."/>
            <person name="Chang W.E."/>
            <person name="Higgs B.W."/>
            <person name="Demirev P."/>
            <person name="Lindquist J."/>
            <person name="Liem A."/>
            <person name="Fochler E."/>
            <person name="Read T.D."/>
            <person name="Tapia R."/>
            <person name="Johnson S."/>
            <person name="Bishop-Lilly K.A."/>
            <person name="Detter C."/>
            <person name="Han C."/>
            <person name="Sozhamannan S."/>
            <person name="Rosenzweig C.N."/>
            <person name="Skowronski E.W."/>
        </authorList>
    </citation>
    <scope>NUCLEOTIDE SEQUENCE [LARGE SCALE GENOMIC DNA]</scope>
    <source>
        <strain evidence="10 11">TPS4-2</strain>
    </source>
</reference>
<evidence type="ECO:0000256" key="4">
    <source>
        <dbReference type="ARBA" id="ARBA00022694"/>
    </source>
</evidence>
<evidence type="ECO:0000256" key="2">
    <source>
        <dbReference type="ARBA" id="ARBA00022679"/>
    </source>
</evidence>
<dbReference type="PROSITE" id="PS01230">
    <property type="entry name" value="TRMA_1"/>
    <property type="match status" value="1"/>
</dbReference>
<feature type="active site" description="Nucleophile" evidence="7 8">
    <location>
        <position position="323"/>
    </location>
</feature>
<dbReference type="SUPFAM" id="SSF53335">
    <property type="entry name" value="S-adenosyl-L-methionine-dependent methyltransferases"/>
    <property type="match status" value="1"/>
</dbReference>
<dbReference type="Pfam" id="PF05958">
    <property type="entry name" value="tRNA_U5-meth_tr"/>
    <property type="match status" value="1"/>
</dbReference>
<dbReference type="GO" id="GO:0030697">
    <property type="term" value="F:tRNA (uracil(54)-C5)-methyltransferase activity, S-adenosyl methionine-dependent"/>
    <property type="evidence" value="ECO:0007669"/>
    <property type="project" value="UniProtKB-UniRule"/>
</dbReference>
<keyword evidence="3 7" id="KW-0949">S-adenosyl-L-methionine</keyword>
<gene>
    <name evidence="7" type="primary">trmA</name>
    <name evidence="10" type="ORF">CWI73_09330</name>
</gene>
<dbReference type="GO" id="GO:0000049">
    <property type="term" value="F:tRNA binding"/>
    <property type="evidence" value="ECO:0007669"/>
    <property type="project" value="TreeGrafter"/>
</dbReference>
<dbReference type="FunFam" id="2.40.50.1070:FF:000001">
    <property type="entry name" value="tRNA/tmRNA (uracil-C(5))-methyltransferase"/>
    <property type="match status" value="1"/>
</dbReference>
<dbReference type="InterPro" id="IPR030390">
    <property type="entry name" value="MeTrfase_TrmA_AS"/>
</dbReference>
<accession>A0A432YP30</accession>
<feature type="binding site" evidence="7">
    <location>
        <position position="222"/>
    </location>
    <ligand>
        <name>S-adenosyl-L-methionine</name>
        <dbReference type="ChEBI" id="CHEBI:59789"/>
    </ligand>
</feature>
<dbReference type="InterPro" id="IPR011869">
    <property type="entry name" value="TrmA_MeTrfase"/>
</dbReference>
<dbReference type="NCBIfam" id="TIGR02143">
    <property type="entry name" value="trmA_only"/>
    <property type="match status" value="1"/>
</dbReference>
<dbReference type="AlphaFoldDB" id="A0A432YP30"/>
<dbReference type="InterPro" id="IPR010280">
    <property type="entry name" value="U5_MeTrfase_fam"/>
</dbReference>
<comment type="caution">
    <text evidence="10">The sequence shown here is derived from an EMBL/GenBank/DDBJ whole genome shotgun (WGS) entry which is preliminary data.</text>
</comment>
<feature type="binding site" evidence="7 8">
    <location>
        <position position="217"/>
    </location>
    <ligand>
        <name>S-adenosyl-L-methionine</name>
        <dbReference type="ChEBI" id="CHEBI:59789"/>
    </ligand>
</feature>
<dbReference type="InterPro" id="IPR030391">
    <property type="entry name" value="MeTrfase_TrmA_CS"/>
</dbReference>
<keyword evidence="2 7" id="KW-0808">Transferase</keyword>
<feature type="binding site" evidence="7 8">
    <location>
        <position position="298"/>
    </location>
    <ligand>
        <name>S-adenosyl-L-methionine</name>
        <dbReference type="ChEBI" id="CHEBI:59789"/>
    </ligand>
</feature>
<dbReference type="InterPro" id="IPR029063">
    <property type="entry name" value="SAM-dependent_MTases_sf"/>
</dbReference>
<dbReference type="GO" id="GO:0019843">
    <property type="term" value="F:rRNA binding"/>
    <property type="evidence" value="ECO:0007669"/>
    <property type="project" value="TreeGrafter"/>
</dbReference>
<evidence type="ECO:0000256" key="6">
    <source>
        <dbReference type="ARBA" id="ARBA00052788"/>
    </source>
</evidence>
<comment type="catalytic activity">
    <reaction evidence="6 7">
        <text>uridine(54) in tRNA + S-adenosyl-L-methionine = 5-methyluridine(54) in tRNA + S-adenosyl-L-homocysteine + H(+)</text>
        <dbReference type="Rhea" id="RHEA:42712"/>
        <dbReference type="Rhea" id="RHEA-COMP:10167"/>
        <dbReference type="Rhea" id="RHEA-COMP:10193"/>
        <dbReference type="ChEBI" id="CHEBI:15378"/>
        <dbReference type="ChEBI" id="CHEBI:57856"/>
        <dbReference type="ChEBI" id="CHEBI:59789"/>
        <dbReference type="ChEBI" id="CHEBI:65315"/>
        <dbReference type="ChEBI" id="CHEBI:74447"/>
        <dbReference type="EC" id="2.1.1.35"/>
    </reaction>
</comment>
<evidence type="ECO:0000256" key="3">
    <source>
        <dbReference type="ARBA" id="ARBA00022691"/>
    </source>
</evidence>
<evidence type="ECO:0000256" key="1">
    <source>
        <dbReference type="ARBA" id="ARBA00022603"/>
    </source>
</evidence>
<feature type="binding site" evidence="7 8">
    <location>
        <position position="238"/>
    </location>
    <ligand>
        <name>S-adenosyl-L-methionine</name>
        <dbReference type="ChEBI" id="CHEBI:59789"/>
    </ligand>
</feature>
<dbReference type="Gene3D" id="3.40.50.150">
    <property type="entry name" value="Vaccinia Virus protein VP39"/>
    <property type="match status" value="1"/>
</dbReference>
<evidence type="ECO:0000256" key="8">
    <source>
        <dbReference type="PROSITE-ProRule" id="PRU01024"/>
    </source>
</evidence>
<comment type="catalytic activity">
    <reaction evidence="5 7">
        <text>uridine(341) in tmRNA + S-adenosyl-L-methionine = 5-methyluridine(341) in tmRNA + S-adenosyl-L-homocysteine + H(+)</text>
        <dbReference type="Rhea" id="RHEA:43612"/>
        <dbReference type="Rhea" id="RHEA-COMP:10630"/>
        <dbReference type="Rhea" id="RHEA-COMP:10631"/>
        <dbReference type="ChEBI" id="CHEBI:15378"/>
        <dbReference type="ChEBI" id="CHEBI:57856"/>
        <dbReference type="ChEBI" id="CHEBI:59789"/>
        <dbReference type="ChEBI" id="CHEBI:65315"/>
        <dbReference type="ChEBI" id="CHEBI:74447"/>
    </reaction>
</comment>
<feature type="binding site" evidence="7 8">
    <location>
        <position position="189"/>
    </location>
    <ligand>
        <name>S-adenosyl-L-methionine</name>
        <dbReference type="ChEBI" id="CHEBI:59789"/>
    </ligand>
</feature>
<feature type="active site" evidence="9">
    <location>
        <position position="323"/>
    </location>
</feature>
<dbReference type="FunFam" id="3.40.50.150:FF:000012">
    <property type="entry name" value="tRNA/tmRNA (uracil-C(5))-methyltransferase"/>
    <property type="match status" value="1"/>
</dbReference>
<dbReference type="PROSITE" id="PS51687">
    <property type="entry name" value="SAM_MT_RNA_M5U"/>
    <property type="match status" value="1"/>
</dbReference>
<evidence type="ECO:0000256" key="5">
    <source>
        <dbReference type="ARBA" id="ARBA00051255"/>
    </source>
</evidence>
<dbReference type="RefSeq" id="WP_126752541.1">
    <property type="nucleotide sequence ID" value="NZ_JBHUMT010000004.1"/>
</dbReference>
<dbReference type="PANTHER" id="PTHR47790">
    <property type="entry name" value="TRNA/TMRNA (URACIL-C(5))-METHYLTRANSFERASE"/>
    <property type="match status" value="1"/>
</dbReference>
<dbReference type="GO" id="GO:0005829">
    <property type="term" value="C:cytosol"/>
    <property type="evidence" value="ECO:0007669"/>
    <property type="project" value="TreeGrafter"/>
</dbReference>
<name>A0A432YP30_9GAMM</name>